<dbReference type="Pfam" id="PF00514">
    <property type="entry name" value="Arm"/>
    <property type="match status" value="1"/>
</dbReference>
<sequence length="173" mass="20124">MFTRKSTLVKKTGPDRVGRYEFLKQLIVEFGTTKSLEAKKQVLANLANFSYDPVNFEFLKQLHAIDLFLAQLSEDNEDLLHFGLSALCNLSPDEECKDYIIKLNGIKLISDRLFHKNEEIALNAITTLYYLIYPSNKHLLTREILDKVQFFESHQNPRYKNLGTIFMEESKND</sequence>
<reference evidence="1 2" key="1">
    <citation type="journal article" date="2008" name="Nature">
        <title>The genome of the model beetle and pest Tribolium castaneum.</title>
        <authorList>
            <consortium name="Tribolium Genome Sequencing Consortium"/>
            <person name="Richards S."/>
            <person name="Gibbs R.A."/>
            <person name="Weinstock G.M."/>
            <person name="Brown S.J."/>
            <person name="Denell R."/>
            <person name="Beeman R.W."/>
            <person name="Gibbs R."/>
            <person name="Beeman R.W."/>
            <person name="Brown S.J."/>
            <person name="Bucher G."/>
            <person name="Friedrich M."/>
            <person name="Grimmelikhuijzen C.J."/>
            <person name="Klingler M."/>
            <person name="Lorenzen M."/>
            <person name="Richards S."/>
            <person name="Roth S."/>
            <person name="Schroder R."/>
            <person name="Tautz D."/>
            <person name="Zdobnov E.M."/>
            <person name="Muzny D."/>
            <person name="Gibbs R.A."/>
            <person name="Weinstock G.M."/>
            <person name="Attaway T."/>
            <person name="Bell S."/>
            <person name="Buhay C.J."/>
            <person name="Chandrabose M.N."/>
            <person name="Chavez D."/>
            <person name="Clerk-Blankenburg K.P."/>
            <person name="Cree A."/>
            <person name="Dao M."/>
            <person name="Davis C."/>
            <person name="Chacko J."/>
            <person name="Dinh H."/>
            <person name="Dugan-Rocha S."/>
            <person name="Fowler G."/>
            <person name="Garner T.T."/>
            <person name="Garnes J."/>
            <person name="Gnirke A."/>
            <person name="Hawes A."/>
            <person name="Hernandez J."/>
            <person name="Hines S."/>
            <person name="Holder M."/>
            <person name="Hume J."/>
            <person name="Jhangiani S.N."/>
            <person name="Joshi V."/>
            <person name="Khan Z.M."/>
            <person name="Jackson L."/>
            <person name="Kovar C."/>
            <person name="Kowis A."/>
            <person name="Lee S."/>
            <person name="Lewis L.R."/>
            <person name="Margolis J."/>
            <person name="Morgan M."/>
            <person name="Nazareth L.V."/>
            <person name="Nguyen N."/>
            <person name="Okwuonu G."/>
            <person name="Parker D."/>
            <person name="Richards S."/>
            <person name="Ruiz S.J."/>
            <person name="Santibanez J."/>
            <person name="Savard J."/>
            <person name="Scherer S.E."/>
            <person name="Schneider B."/>
            <person name="Sodergren E."/>
            <person name="Tautz D."/>
            <person name="Vattahil S."/>
            <person name="Villasana D."/>
            <person name="White C.S."/>
            <person name="Wright R."/>
            <person name="Park Y."/>
            <person name="Beeman R.W."/>
            <person name="Lord J."/>
            <person name="Oppert B."/>
            <person name="Lorenzen M."/>
            <person name="Brown S."/>
            <person name="Wang L."/>
            <person name="Savard J."/>
            <person name="Tautz D."/>
            <person name="Richards S."/>
            <person name="Weinstock G."/>
            <person name="Gibbs R.A."/>
            <person name="Liu Y."/>
            <person name="Worley K."/>
            <person name="Weinstock G."/>
            <person name="Elsik C.G."/>
            <person name="Reese J.T."/>
            <person name="Elhaik E."/>
            <person name="Landan G."/>
            <person name="Graur D."/>
            <person name="Arensburger P."/>
            <person name="Atkinson P."/>
            <person name="Beeman R.W."/>
            <person name="Beidler J."/>
            <person name="Brown S.J."/>
            <person name="Demuth J.P."/>
            <person name="Drury D.W."/>
            <person name="Du Y.Z."/>
            <person name="Fujiwara H."/>
            <person name="Lorenzen M."/>
            <person name="Maselli V."/>
            <person name="Osanai M."/>
            <person name="Park Y."/>
            <person name="Robertson H.M."/>
            <person name="Tu Z."/>
            <person name="Wang J.J."/>
            <person name="Wang S."/>
            <person name="Richards S."/>
            <person name="Song H."/>
            <person name="Zhang L."/>
            <person name="Sodergren E."/>
            <person name="Werner D."/>
            <person name="Stanke M."/>
            <person name="Morgenstern B."/>
            <person name="Solovyev V."/>
            <person name="Kosarev P."/>
            <person name="Brown G."/>
            <person name="Chen H.C."/>
            <person name="Ermolaeva O."/>
            <person name="Hlavina W."/>
            <person name="Kapustin Y."/>
            <person name="Kiryutin B."/>
            <person name="Kitts P."/>
            <person name="Maglott D."/>
            <person name="Pruitt K."/>
            <person name="Sapojnikov V."/>
            <person name="Souvorov A."/>
            <person name="Mackey A.J."/>
            <person name="Waterhouse R.M."/>
            <person name="Wyder S."/>
            <person name="Zdobnov E.M."/>
            <person name="Zdobnov E.M."/>
            <person name="Wyder S."/>
            <person name="Kriventseva E.V."/>
            <person name="Kadowaki T."/>
            <person name="Bork P."/>
            <person name="Aranda M."/>
            <person name="Bao R."/>
            <person name="Beermann A."/>
            <person name="Berns N."/>
            <person name="Bolognesi R."/>
            <person name="Bonneton F."/>
            <person name="Bopp D."/>
            <person name="Brown S.J."/>
            <person name="Bucher G."/>
            <person name="Butts T."/>
            <person name="Chaumot A."/>
            <person name="Denell R.E."/>
            <person name="Ferrier D.E."/>
            <person name="Friedrich M."/>
            <person name="Gordon C.M."/>
            <person name="Jindra M."/>
            <person name="Klingler M."/>
            <person name="Lan Q."/>
            <person name="Lattorff H.M."/>
            <person name="Laudet V."/>
            <person name="von Levetsow C."/>
            <person name="Liu Z."/>
            <person name="Lutz R."/>
            <person name="Lynch J.A."/>
            <person name="da Fonseca R.N."/>
            <person name="Posnien N."/>
            <person name="Reuter R."/>
            <person name="Roth S."/>
            <person name="Savard J."/>
            <person name="Schinko J.B."/>
            <person name="Schmitt C."/>
            <person name="Schoppmeier M."/>
            <person name="Schroder R."/>
            <person name="Shippy T.D."/>
            <person name="Simonnet F."/>
            <person name="Marques-Souza H."/>
            <person name="Tautz D."/>
            <person name="Tomoyasu Y."/>
            <person name="Trauner J."/>
            <person name="Van der Zee M."/>
            <person name="Vervoort M."/>
            <person name="Wittkopp N."/>
            <person name="Wimmer E.A."/>
            <person name="Yang X."/>
            <person name="Jones A.K."/>
            <person name="Sattelle D.B."/>
            <person name="Ebert P.R."/>
            <person name="Nelson D."/>
            <person name="Scott J.G."/>
            <person name="Beeman R.W."/>
            <person name="Muthukrishnan S."/>
            <person name="Kramer K.J."/>
            <person name="Arakane Y."/>
            <person name="Beeman R.W."/>
            <person name="Zhu Q."/>
            <person name="Hogenkamp D."/>
            <person name="Dixit R."/>
            <person name="Oppert B."/>
            <person name="Jiang H."/>
            <person name="Zou Z."/>
            <person name="Marshall J."/>
            <person name="Elpidina E."/>
            <person name="Vinokurov K."/>
            <person name="Oppert C."/>
            <person name="Zou Z."/>
            <person name="Evans J."/>
            <person name="Lu Z."/>
            <person name="Zhao P."/>
            <person name="Sumathipala N."/>
            <person name="Altincicek B."/>
            <person name="Vilcinskas A."/>
            <person name="Williams M."/>
            <person name="Hultmark D."/>
            <person name="Hetru C."/>
            <person name="Jiang H."/>
            <person name="Grimmelikhuijzen C.J."/>
            <person name="Hauser F."/>
            <person name="Cazzamali G."/>
            <person name="Williamson M."/>
            <person name="Park Y."/>
            <person name="Li B."/>
            <person name="Tanaka Y."/>
            <person name="Predel R."/>
            <person name="Neupert S."/>
            <person name="Schachtner J."/>
            <person name="Verleyen P."/>
            <person name="Raible F."/>
            <person name="Bork P."/>
            <person name="Friedrich M."/>
            <person name="Walden K.K."/>
            <person name="Robertson H.M."/>
            <person name="Angeli S."/>
            <person name="Foret S."/>
            <person name="Bucher G."/>
            <person name="Schuetz S."/>
            <person name="Maleszka R."/>
            <person name="Wimmer E.A."/>
            <person name="Beeman R.W."/>
            <person name="Lorenzen M."/>
            <person name="Tomoyasu Y."/>
            <person name="Miller S.C."/>
            <person name="Grossmann D."/>
            <person name="Bucher G."/>
        </authorList>
    </citation>
    <scope>NUCLEOTIDE SEQUENCE [LARGE SCALE GENOMIC DNA]</scope>
    <source>
        <strain evidence="1 2">Georgia GA2</strain>
    </source>
</reference>
<dbReference type="Proteomes" id="UP000007266">
    <property type="component" value="Linkage group 5"/>
</dbReference>
<dbReference type="HOGENOM" id="CLU_055899_0_0_1"/>
<keyword evidence="2" id="KW-1185">Reference proteome</keyword>
<dbReference type="InterPro" id="IPR000225">
    <property type="entry name" value="Armadillo"/>
</dbReference>
<dbReference type="eggNOG" id="KOG1206">
    <property type="taxonomic scope" value="Eukaryota"/>
</dbReference>
<dbReference type="STRING" id="7070.D6WNT4"/>
<reference evidence="1 2" key="2">
    <citation type="journal article" date="2010" name="Nucleic Acids Res.">
        <title>BeetleBase in 2010: revisions to provide comprehensive genomic information for Tribolium castaneum.</title>
        <authorList>
            <person name="Kim H.S."/>
            <person name="Murphy T."/>
            <person name="Xia J."/>
            <person name="Caragea D."/>
            <person name="Park Y."/>
            <person name="Beeman R.W."/>
            <person name="Lorenzen M.D."/>
            <person name="Butcher S."/>
            <person name="Manak J.R."/>
            <person name="Brown S.J."/>
        </authorList>
    </citation>
    <scope>GENOME REANNOTATION</scope>
    <source>
        <strain evidence="1 2">Georgia GA2</strain>
    </source>
</reference>
<dbReference type="SUPFAM" id="SSF48371">
    <property type="entry name" value="ARM repeat"/>
    <property type="match status" value="1"/>
</dbReference>
<gene>
    <name evidence="1" type="primary">AUGUSTUS-3.0.2_13839</name>
    <name evidence="1" type="ORF">TcasGA2_TC013839</name>
</gene>
<dbReference type="AlphaFoldDB" id="D6WNT4"/>
<dbReference type="Gene3D" id="1.25.10.10">
    <property type="entry name" value="Leucine-rich Repeat Variant"/>
    <property type="match status" value="1"/>
</dbReference>
<dbReference type="InParanoid" id="D6WNT4"/>
<name>D6WNT4_TRICA</name>
<evidence type="ECO:0000313" key="2">
    <source>
        <dbReference type="Proteomes" id="UP000007266"/>
    </source>
</evidence>
<dbReference type="EMBL" id="KQ971342">
    <property type="protein sequence ID" value="EFA03730.2"/>
    <property type="molecule type" value="Genomic_DNA"/>
</dbReference>
<dbReference type="eggNOG" id="KOG4646">
    <property type="taxonomic scope" value="Eukaryota"/>
</dbReference>
<evidence type="ECO:0000313" key="1">
    <source>
        <dbReference type="EMBL" id="EFA03730.2"/>
    </source>
</evidence>
<dbReference type="InterPro" id="IPR016024">
    <property type="entry name" value="ARM-type_fold"/>
</dbReference>
<dbReference type="InterPro" id="IPR042462">
    <property type="entry name" value="ARMC7"/>
</dbReference>
<protein>
    <submittedName>
        <fullName evidence="1">Armadillo repeat-containing protein 7-like Protein</fullName>
    </submittedName>
</protein>
<dbReference type="PANTHER" id="PTHR46263:SF1">
    <property type="entry name" value="ARMADILLO REPEAT-CONTAINING PROTEIN 7"/>
    <property type="match status" value="1"/>
</dbReference>
<dbReference type="InterPro" id="IPR011989">
    <property type="entry name" value="ARM-like"/>
</dbReference>
<proteinExistence type="predicted"/>
<accession>D6WNT4</accession>
<organism evidence="1 2">
    <name type="scientific">Tribolium castaneum</name>
    <name type="common">Red flour beetle</name>
    <dbReference type="NCBI Taxonomy" id="7070"/>
    <lineage>
        <taxon>Eukaryota</taxon>
        <taxon>Metazoa</taxon>
        <taxon>Ecdysozoa</taxon>
        <taxon>Arthropoda</taxon>
        <taxon>Hexapoda</taxon>
        <taxon>Insecta</taxon>
        <taxon>Pterygota</taxon>
        <taxon>Neoptera</taxon>
        <taxon>Endopterygota</taxon>
        <taxon>Coleoptera</taxon>
        <taxon>Polyphaga</taxon>
        <taxon>Cucujiformia</taxon>
        <taxon>Tenebrionidae</taxon>
        <taxon>Tenebrionidae incertae sedis</taxon>
        <taxon>Tribolium</taxon>
    </lineage>
</organism>
<dbReference type="OMA" id="AILQCML"/>
<dbReference type="PANTHER" id="PTHR46263">
    <property type="entry name" value="ARMADILLO REPEAT-CONTAINING PROTEIN 7"/>
    <property type="match status" value="1"/>
</dbReference>